<dbReference type="Pfam" id="PF16845">
    <property type="entry name" value="SQAPI"/>
    <property type="match status" value="1"/>
</dbReference>
<dbReference type="PANTHER" id="PTHR47373">
    <property type="entry name" value="CYSTEINE PROTEINASE INHIBITOR 2"/>
    <property type="match status" value="1"/>
</dbReference>
<dbReference type="Gene3D" id="3.10.450.10">
    <property type="match status" value="1"/>
</dbReference>
<evidence type="ECO:0000313" key="6">
    <source>
        <dbReference type="Proteomes" id="UP001206925"/>
    </source>
</evidence>
<dbReference type="GO" id="GO:0004869">
    <property type="term" value="F:cysteine-type endopeptidase inhibitor activity"/>
    <property type="evidence" value="ECO:0007669"/>
    <property type="project" value="UniProtKB-KW"/>
</dbReference>
<accession>A0AAD5CYC4</accession>
<evidence type="ECO:0000259" key="4">
    <source>
        <dbReference type="SMART" id="SM00043"/>
    </source>
</evidence>
<feature type="domain" description="Cystatin" evidence="4">
    <location>
        <begin position="23"/>
        <end position="122"/>
    </location>
</feature>
<sequence length="126" mass="14200">MTNLFTIITFAIVILISGYVANGMVGERTKVGDVKTNKAIQEIGRYCVDEYNRLPRSIVANGDGALRFSQVVEAEQKVVSGMKYYLKIEAFSKSRDHPKVFEAIVVVKPWLRSKELVKFAPSQSIW</sequence>
<evidence type="ECO:0000256" key="2">
    <source>
        <dbReference type="ARBA" id="ARBA00022704"/>
    </source>
</evidence>
<organism evidence="5 6">
    <name type="scientific">Ambrosia artemisiifolia</name>
    <name type="common">Common ragweed</name>
    <dbReference type="NCBI Taxonomy" id="4212"/>
    <lineage>
        <taxon>Eukaryota</taxon>
        <taxon>Viridiplantae</taxon>
        <taxon>Streptophyta</taxon>
        <taxon>Embryophyta</taxon>
        <taxon>Tracheophyta</taxon>
        <taxon>Spermatophyta</taxon>
        <taxon>Magnoliopsida</taxon>
        <taxon>eudicotyledons</taxon>
        <taxon>Gunneridae</taxon>
        <taxon>Pentapetalae</taxon>
        <taxon>asterids</taxon>
        <taxon>campanulids</taxon>
        <taxon>Asterales</taxon>
        <taxon>Asteraceae</taxon>
        <taxon>Asteroideae</taxon>
        <taxon>Heliantheae alliance</taxon>
        <taxon>Heliantheae</taxon>
        <taxon>Ambrosia</taxon>
    </lineage>
</organism>
<dbReference type="InterPro" id="IPR046350">
    <property type="entry name" value="Cystatin_sf"/>
</dbReference>
<dbReference type="PANTHER" id="PTHR47373:SF6">
    <property type="entry name" value="PHYTOCYSTATIN 2-RELATED"/>
    <property type="match status" value="1"/>
</dbReference>
<dbReference type="CDD" id="cd00042">
    <property type="entry name" value="CY"/>
    <property type="match status" value="1"/>
</dbReference>
<evidence type="ECO:0000256" key="1">
    <source>
        <dbReference type="ARBA" id="ARBA00022690"/>
    </source>
</evidence>
<gene>
    <name evidence="5" type="ORF">M8C21_019569</name>
</gene>
<dbReference type="Proteomes" id="UP001206925">
    <property type="component" value="Unassembled WGS sequence"/>
</dbReference>
<dbReference type="SUPFAM" id="SSF54403">
    <property type="entry name" value="Cystatin/monellin"/>
    <property type="match status" value="1"/>
</dbReference>
<dbReference type="SMART" id="SM00043">
    <property type="entry name" value="CY"/>
    <property type="match status" value="1"/>
</dbReference>
<evidence type="ECO:0000313" key="5">
    <source>
        <dbReference type="EMBL" id="KAI7748806.1"/>
    </source>
</evidence>
<feature type="signal peptide" evidence="3">
    <location>
        <begin position="1"/>
        <end position="23"/>
    </location>
</feature>
<keyword evidence="2" id="KW-0789">Thiol protease inhibitor</keyword>
<reference evidence="5" key="1">
    <citation type="submission" date="2022-06" db="EMBL/GenBank/DDBJ databases">
        <title>Uncovering the hologenomic basis of an extraordinary plant invasion.</title>
        <authorList>
            <person name="Bieker V.C."/>
            <person name="Martin M.D."/>
            <person name="Gilbert T."/>
            <person name="Hodgins K."/>
            <person name="Battlay P."/>
            <person name="Petersen B."/>
            <person name="Wilson J."/>
        </authorList>
    </citation>
    <scope>NUCLEOTIDE SEQUENCE</scope>
    <source>
        <strain evidence="5">AA19_3_7</strain>
        <tissue evidence="5">Leaf</tissue>
    </source>
</reference>
<evidence type="ECO:0000256" key="3">
    <source>
        <dbReference type="SAM" id="SignalP"/>
    </source>
</evidence>
<dbReference type="AlphaFoldDB" id="A0AAD5CYC4"/>
<keyword evidence="1" id="KW-0646">Protease inhibitor</keyword>
<feature type="chain" id="PRO_5041997741" description="Cystatin domain-containing protein" evidence="3">
    <location>
        <begin position="24"/>
        <end position="126"/>
    </location>
</feature>
<proteinExistence type="predicted"/>
<dbReference type="InterPro" id="IPR000010">
    <property type="entry name" value="Cystatin_dom"/>
</dbReference>
<comment type="caution">
    <text evidence="5">The sequence shown here is derived from an EMBL/GenBank/DDBJ whole genome shotgun (WGS) entry which is preliminary data.</text>
</comment>
<keyword evidence="3" id="KW-0732">Signal</keyword>
<protein>
    <recommendedName>
        <fullName evidence="4">Cystatin domain-containing protein</fullName>
    </recommendedName>
</protein>
<keyword evidence="6" id="KW-1185">Reference proteome</keyword>
<dbReference type="EMBL" id="JAMZMK010006455">
    <property type="protein sequence ID" value="KAI7748806.1"/>
    <property type="molecule type" value="Genomic_DNA"/>
</dbReference>
<name>A0AAD5CYC4_AMBAR</name>